<dbReference type="GO" id="GO:0016616">
    <property type="term" value="F:oxidoreductase activity, acting on the CH-OH group of donors, NAD or NADP as acceptor"/>
    <property type="evidence" value="ECO:0007669"/>
    <property type="project" value="UniProtKB-ARBA"/>
</dbReference>
<dbReference type="STRING" id="157838.AN964_12365"/>
<dbReference type="OrthoDB" id="9804790at2"/>
<evidence type="ECO:0000256" key="6">
    <source>
        <dbReference type="PIRSR" id="PIRSR000097-3"/>
    </source>
</evidence>
<keyword evidence="2" id="KW-0521">NADP</keyword>
<dbReference type="PANTHER" id="PTHR43827">
    <property type="entry name" value="2,5-DIKETO-D-GLUCONIC ACID REDUCTASE"/>
    <property type="match status" value="1"/>
</dbReference>
<evidence type="ECO:0000256" key="5">
    <source>
        <dbReference type="PIRSR" id="PIRSR000097-2"/>
    </source>
</evidence>
<dbReference type="FunFam" id="3.20.20.100:FF:000002">
    <property type="entry name" value="2,5-diketo-D-gluconic acid reductase A"/>
    <property type="match status" value="1"/>
</dbReference>
<protein>
    <submittedName>
        <fullName evidence="8">2,5-diketo-D-gluconic acid reductase</fullName>
    </submittedName>
</protein>
<keyword evidence="9" id="KW-1185">Reference proteome</keyword>
<feature type="binding site" evidence="5">
    <location>
        <position position="108"/>
    </location>
    <ligand>
        <name>substrate</name>
    </ligand>
</feature>
<dbReference type="InterPro" id="IPR023210">
    <property type="entry name" value="NADP_OxRdtase_dom"/>
</dbReference>
<comment type="caution">
    <text evidence="8">The sequence shown here is derived from an EMBL/GenBank/DDBJ whole genome shotgun (WGS) entry which is preliminary data.</text>
</comment>
<dbReference type="CDD" id="cd19071">
    <property type="entry name" value="AKR_AKR1-5-like"/>
    <property type="match status" value="1"/>
</dbReference>
<dbReference type="InterPro" id="IPR036812">
    <property type="entry name" value="NAD(P)_OxRdtase_dom_sf"/>
</dbReference>
<keyword evidence="3" id="KW-0560">Oxidoreductase</keyword>
<feature type="domain" description="NADP-dependent oxidoreductase" evidence="7">
    <location>
        <begin position="16"/>
        <end position="267"/>
    </location>
</feature>
<evidence type="ECO:0000313" key="8">
    <source>
        <dbReference type="EMBL" id="KQL54207.1"/>
    </source>
</evidence>
<evidence type="ECO:0000256" key="1">
    <source>
        <dbReference type="ARBA" id="ARBA00007905"/>
    </source>
</evidence>
<dbReference type="RefSeq" id="WP_055739970.1">
    <property type="nucleotide sequence ID" value="NZ_JAAIWL010000057.1"/>
</dbReference>
<dbReference type="AlphaFoldDB" id="A0A0Q3WYC7"/>
<evidence type="ECO:0000256" key="4">
    <source>
        <dbReference type="PIRSR" id="PIRSR000097-1"/>
    </source>
</evidence>
<sequence length="287" mass="32131">MFNETYKLSNGVEIPKLGLGTWLLDDAQAAQAVRDAVSIGYRHIDTAQAYMNEAGVGDGIRSCSVAREELFITTKVAAEAKTYDAVTRSIDESLAKLGLDYIDLLIIHSPQPWKEFREENRYFEENKEVWKAMEDAYKTGKVKAIGLSNFLQDDIENILESCEIKPMVNQILAHVSNTPLELIEFCQKNDILVEAYSPIAHGAVLDNAEVKVIADKYGVSVAQLCLRYDIQLGLVVIPKTANPDHMRNNAELDFVISDADMETLKNVEHIQNYGEHSFFPVFGGKLK</sequence>
<evidence type="ECO:0000313" key="9">
    <source>
        <dbReference type="Proteomes" id="UP000051888"/>
    </source>
</evidence>
<feature type="site" description="Lowers pKa of active site Tyr" evidence="6">
    <location>
        <position position="75"/>
    </location>
</feature>
<dbReference type="PROSITE" id="PS00798">
    <property type="entry name" value="ALDOKETO_REDUCTASE_1"/>
    <property type="match status" value="1"/>
</dbReference>
<dbReference type="PIRSF" id="PIRSF000097">
    <property type="entry name" value="AKR"/>
    <property type="match status" value="1"/>
</dbReference>
<name>A0A0Q3WYC7_9BACI</name>
<evidence type="ECO:0000256" key="3">
    <source>
        <dbReference type="ARBA" id="ARBA00023002"/>
    </source>
</evidence>
<evidence type="ECO:0000259" key="7">
    <source>
        <dbReference type="Pfam" id="PF00248"/>
    </source>
</evidence>
<comment type="similarity">
    <text evidence="1">Belongs to the aldo/keto reductase family.</text>
</comment>
<dbReference type="PANTHER" id="PTHR43827:SF3">
    <property type="entry name" value="NADP-DEPENDENT OXIDOREDUCTASE DOMAIN-CONTAINING PROTEIN"/>
    <property type="match status" value="1"/>
</dbReference>
<dbReference type="PATRIC" id="fig|157838.3.peg.2737"/>
<dbReference type="InterPro" id="IPR018170">
    <property type="entry name" value="Aldo/ket_reductase_CS"/>
</dbReference>
<evidence type="ECO:0000256" key="2">
    <source>
        <dbReference type="ARBA" id="ARBA00022857"/>
    </source>
</evidence>
<dbReference type="EMBL" id="LJJC01000004">
    <property type="protein sequence ID" value="KQL54207.1"/>
    <property type="molecule type" value="Genomic_DNA"/>
</dbReference>
<dbReference type="SUPFAM" id="SSF51430">
    <property type="entry name" value="NAD(P)-linked oxidoreductase"/>
    <property type="match status" value="1"/>
</dbReference>
<proteinExistence type="inferred from homology"/>
<reference evidence="8 9" key="1">
    <citation type="submission" date="2015-09" db="EMBL/GenBank/DDBJ databases">
        <title>Genome sequencing project for genomic taxonomy and phylogenomics of Bacillus-like bacteria.</title>
        <authorList>
            <person name="Liu B."/>
            <person name="Wang J."/>
            <person name="Zhu Y."/>
            <person name="Liu G."/>
            <person name="Chen Q."/>
            <person name="Chen Z."/>
            <person name="Lan J."/>
            <person name="Che J."/>
            <person name="Ge C."/>
            <person name="Shi H."/>
            <person name="Pan Z."/>
            <person name="Liu X."/>
        </authorList>
    </citation>
    <scope>NUCLEOTIDE SEQUENCE [LARGE SCALE GENOMIC DNA]</scope>
    <source>
        <strain evidence="8 9">LMG 18435</strain>
    </source>
</reference>
<gene>
    <name evidence="8" type="ORF">AN964_12365</name>
</gene>
<dbReference type="Pfam" id="PF00248">
    <property type="entry name" value="Aldo_ket_red"/>
    <property type="match status" value="1"/>
</dbReference>
<organism evidence="8 9">
    <name type="scientific">Heyndrickxia shackletonii</name>
    <dbReference type="NCBI Taxonomy" id="157838"/>
    <lineage>
        <taxon>Bacteria</taxon>
        <taxon>Bacillati</taxon>
        <taxon>Bacillota</taxon>
        <taxon>Bacilli</taxon>
        <taxon>Bacillales</taxon>
        <taxon>Bacillaceae</taxon>
        <taxon>Heyndrickxia</taxon>
    </lineage>
</organism>
<feature type="active site" description="Proton donor" evidence="4">
    <location>
        <position position="50"/>
    </location>
</feature>
<accession>A0A0Q3WYC7</accession>
<dbReference type="PRINTS" id="PR00069">
    <property type="entry name" value="ALDKETRDTASE"/>
</dbReference>
<dbReference type="PROSITE" id="PS00062">
    <property type="entry name" value="ALDOKETO_REDUCTASE_2"/>
    <property type="match status" value="1"/>
</dbReference>
<dbReference type="Gene3D" id="3.20.20.100">
    <property type="entry name" value="NADP-dependent oxidoreductase domain"/>
    <property type="match status" value="1"/>
</dbReference>
<dbReference type="Proteomes" id="UP000051888">
    <property type="component" value="Unassembled WGS sequence"/>
</dbReference>
<dbReference type="InterPro" id="IPR020471">
    <property type="entry name" value="AKR"/>
</dbReference>